<organism evidence="3 5">
    <name type="scientific">Leptospira perolatii</name>
    <dbReference type="NCBI Taxonomy" id="2023191"/>
    <lineage>
        <taxon>Bacteria</taxon>
        <taxon>Pseudomonadati</taxon>
        <taxon>Spirochaetota</taxon>
        <taxon>Spirochaetia</taxon>
        <taxon>Leptospirales</taxon>
        <taxon>Leptospiraceae</taxon>
        <taxon>Leptospira</taxon>
    </lineage>
</organism>
<comment type="caution">
    <text evidence="3">The sequence shown here is derived from an EMBL/GenBank/DDBJ whole genome shotgun (WGS) entry which is preliminary data.</text>
</comment>
<keyword evidence="4" id="KW-1185">Reference proteome</keyword>
<evidence type="ECO:0008006" key="6">
    <source>
        <dbReference type="Google" id="ProtNLM"/>
    </source>
</evidence>
<feature type="signal peptide" evidence="1">
    <location>
        <begin position="1"/>
        <end position="22"/>
    </location>
</feature>
<gene>
    <name evidence="2" type="ORF">CH360_03090</name>
    <name evidence="3" type="ORF">CH373_03095</name>
</gene>
<evidence type="ECO:0000256" key="1">
    <source>
        <dbReference type="SAM" id="SignalP"/>
    </source>
</evidence>
<feature type="chain" id="PRO_5014605417" description="Lipoprotein" evidence="1">
    <location>
        <begin position="23"/>
        <end position="105"/>
    </location>
</feature>
<dbReference type="NCBIfam" id="NF047524">
    <property type="entry name" value="LIC_10461_domain"/>
    <property type="match status" value="1"/>
</dbReference>
<dbReference type="Proteomes" id="UP000231962">
    <property type="component" value="Unassembled WGS sequence"/>
</dbReference>
<dbReference type="EMBL" id="NPDY01000001">
    <property type="protein sequence ID" value="PJZ71489.1"/>
    <property type="molecule type" value="Genomic_DNA"/>
</dbReference>
<name>A0A2M9ZSZ2_9LEPT</name>
<dbReference type="AlphaFoldDB" id="A0A2M9ZSZ2"/>
<keyword evidence="1" id="KW-0732">Signal</keyword>
<dbReference type="Proteomes" id="UP000231990">
    <property type="component" value="Unassembled WGS sequence"/>
</dbReference>
<evidence type="ECO:0000313" key="4">
    <source>
        <dbReference type="Proteomes" id="UP000231962"/>
    </source>
</evidence>
<reference evidence="4 5" key="1">
    <citation type="submission" date="2017-07" db="EMBL/GenBank/DDBJ databases">
        <title>Leptospira spp. isolated from tropical soils.</title>
        <authorList>
            <person name="Thibeaux R."/>
            <person name="Iraola G."/>
            <person name="Ferres I."/>
            <person name="Bierque E."/>
            <person name="Girault D."/>
            <person name="Soupe-Gilbert M.-E."/>
            <person name="Picardeau M."/>
            <person name="Goarant C."/>
        </authorList>
    </citation>
    <scope>NUCLEOTIDE SEQUENCE [LARGE SCALE GENOMIC DNA]</scope>
    <source>
        <strain evidence="3 5">FH1-B-B1</strain>
        <strain evidence="2 4">FH1-B-C1</strain>
    </source>
</reference>
<evidence type="ECO:0000313" key="2">
    <source>
        <dbReference type="EMBL" id="PJZ71489.1"/>
    </source>
</evidence>
<protein>
    <recommendedName>
        <fullName evidence="6">Lipoprotein</fullName>
    </recommendedName>
</protein>
<evidence type="ECO:0000313" key="3">
    <source>
        <dbReference type="EMBL" id="PJZ75023.1"/>
    </source>
</evidence>
<dbReference type="EMBL" id="NPDZ01000001">
    <property type="protein sequence ID" value="PJZ75023.1"/>
    <property type="molecule type" value="Genomic_DNA"/>
</dbReference>
<dbReference type="OrthoDB" id="333421at2"/>
<proteinExistence type="predicted"/>
<sequence>MLSLSKTLALFSCLILTLNCHTTVVVHKESGTPDSVSKEQTFSPDRTFRQGSYLVGIYPSESAPDISCPSGTPEVKMITSFRDALMHVLIGGVYTTKTVEVYCKK</sequence>
<dbReference type="RefSeq" id="WP_100712474.1">
    <property type="nucleotide sequence ID" value="NZ_NPDY01000001.1"/>
</dbReference>
<dbReference type="Pfam" id="PF06291">
    <property type="entry name" value="Lambda_Bor"/>
    <property type="match status" value="1"/>
</dbReference>
<dbReference type="InterPro" id="IPR010438">
    <property type="entry name" value="Lambda_Bor"/>
</dbReference>
<accession>A0A2M9ZSZ2</accession>
<evidence type="ECO:0000313" key="5">
    <source>
        <dbReference type="Proteomes" id="UP000231990"/>
    </source>
</evidence>